<organism evidence="4 5">
    <name type="scientific">Nocardioides malaquae</name>
    <dbReference type="NCBI Taxonomy" id="2773426"/>
    <lineage>
        <taxon>Bacteria</taxon>
        <taxon>Bacillati</taxon>
        <taxon>Actinomycetota</taxon>
        <taxon>Actinomycetes</taxon>
        <taxon>Propionibacteriales</taxon>
        <taxon>Nocardioidaceae</taxon>
        <taxon>Nocardioides</taxon>
    </lineage>
</organism>
<protein>
    <submittedName>
        <fullName evidence="4">TetR/AcrR family transcriptional regulator</fullName>
    </submittedName>
</protein>
<evidence type="ECO:0000256" key="2">
    <source>
        <dbReference type="PROSITE-ProRule" id="PRU00335"/>
    </source>
</evidence>
<keyword evidence="1 2" id="KW-0238">DNA-binding</keyword>
<evidence type="ECO:0000313" key="4">
    <source>
        <dbReference type="EMBL" id="MBE7324772.1"/>
    </source>
</evidence>
<proteinExistence type="predicted"/>
<evidence type="ECO:0000256" key="1">
    <source>
        <dbReference type="ARBA" id="ARBA00023125"/>
    </source>
</evidence>
<dbReference type="Gene3D" id="1.10.357.10">
    <property type="entry name" value="Tetracycline Repressor, domain 2"/>
    <property type="match status" value="1"/>
</dbReference>
<dbReference type="InterPro" id="IPR050109">
    <property type="entry name" value="HTH-type_TetR-like_transc_reg"/>
</dbReference>
<dbReference type="InterPro" id="IPR009057">
    <property type="entry name" value="Homeodomain-like_sf"/>
</dbReference>
<accession>A0ABR9RT48</accession>
<gene>
    <name evidence="4" type="ORF">IEQ44_08910</name>
</gene>
<dbReference type="PANTHER" id="PTHR30055:SF241">
    <property type="entry name" value="TRANSCRIPTIONAL REGULATORY PROTEIN"/>
    <property type="match status" value="1"/>
</dbReference>
<dbReference type="Proteomes" id="UP000756387">
    <property type="component" value="Unassembled WGS sequence"/>
</dbReference>
<evidence type="ECO:0000313" key="5">
    <source>
        <dbReference type="Proteomes" id="UP000756387"/>
    </source>
</evidence>
<feature type="DNA-binding region" description="H-T-H motif" evidence="2">
    <location>
        <begin position="35"/>
        <end position="54"/>
    </location>
</feature>
<feature type="domain" description="HTH tetR-type" evidence="3">
    <location>
        <begin position="12"/>
        <end position="72"/>
    </location>
</feature>
<sequence length="209" mass="22803">MAVTTKTSRRREHTRERLLEAATDVFVEKGLKRVTVDDLVQAAGFTRGAFYSNFESVDEVFFEVFGRHARALLDRARMAIDAVPEGEFDVDTVGQLLEEVTSAGDAWVVLHTEFTLLAVRNAEAAAVLATASDPLRRQVAELIGEVLHRLGRRPTVPLEQLAQIVSVLQVHAALLAQVGDASLTDGRPGSRGMSALLVDKLVRGFSEPV</sequence>
<comment type="caution">
    <text evidence="4">The sequence shown here is derived from an EMBL/GenBank/DDBJ whole genome shotgun (WGS) entry which is preliminary data.</text>
</comment>
<dbReference type="PROSITE" id="PS50977">
    <property type="entry name" value="HTH_TETR_2"/>
    <property type="match status" value="1"/>
</dbReference>
<evidence type="ECO:0000259" key="3">
    <source>
        <dbReference type="PROSITE" id="PS50977"/>
    </source>
</evidence>
<dbReference type="PANTHER" id="PTHR30055">
    <property type="entry name" value="HTH-TYPE TRANSCRIPTIONAL REGULATOR RUTR"/>
    <property type="match status" value="1"/>
</dbReference>
<name>A0ABR9RT48_9ACTN</name>
<dbReference type="InterPro" id="IPR001647">
    <property type="entry name" value="HTH_TetR"/>
</dbReference>
<dbReference type="SUPFAM" id="SSF46689">
    <property type="entry name" value="Homeodomain-like"/>
    <property type="match status" value="1"/>
</dbReference>
<keyword evidence="5" id="KW-1185">Reference proteome</keyword>
<dbReference type="EMBL" id="JADCSA010000007">
    <property type="protein sequence ID" value="MBE7324772.1"/>
    <property type="molecule type" value="Genomic_DNA"/>
</dbReference>
<reference evidence="4 5" key="1">
    <citation type="submission" date="2020-10" db="EMBL/GenBank/DDBJ databases">
        <title>Nocardioides sp. isolated from sludge.</title>
        <authorList>
            <person name="Zhang X."/>
        </authorList>
    </citation>
    <scope>NUCLEOTIDE SEQUENCE [LARGE SCALE GENOMIC DNA]</scope>
    <source>
        <strain evidence="4 5">Y6</strain>
    </source>
</reference>
<dbReference type="Pfam" id="PF00440">
    <property type="entry name" value="TetR_N"/>
    <property type="match status" value="1"/>
</dbReference>
<dbReference type="PRINTS" id="PR00455">
    <property type="entry name" value="HTHTETR"/>
</dbReference>
<dbReference type="RefSeq" id="WP_193638107.1">
    <property type="nucleotide sequence ID" value="NZ_JADCSA010000007.1"/>
</dbReference>